<feature type="domain" description="DUF4399" evidence="2">
    <location>
        <begin position="50"/>
        <end position="140"/>
    </location>
</feature>
<evidence type="ECO:0000313" key="3">
    <source>
        <dbReference type="EMBL" id="MFC3051011.1"/>
    </source>
</evidence>
<accession>A0ABV7D2G8</accession>
<dbReference type="Pfam" id="PF14347">
    <property type="entry name" value="DUF4399"/>
    <property type="match status" value="1"/>
</dbReference>
<dbReference type="EMBL" id="JBHRSL010000002">
    <property type="protein sequence ID" value="MFC3051011.1"/>
    <property type="molecule type" value="Genomic_DNA"/>
</dbReference>
<evidence type="ECO:0000313" key="4">
    <source>
        <dbReference type="Proteomes" id="UP001595444"/>
    </source>
</evidence>
<comment type="caution">
    <text evidence="3">The sequence shown here is derived from an EMBL/GenBank/DDBJ whole genome shotgun (WGS) entry which is preliminary data.</text>
</comment>
<dbReference type="RefSeq" id="WP_194212189.1">
    <property type="nucleotide sequence ID" value="NZ_CP061205.1"/>
</dbReference>
<keyword evidence="4" id="KW-1185">Reference proteome</keyword>
<proteinExistence type="predicted"/>
<feature type="signal peptide" evidence="1">
    <location>
        <begin position="1"/>
        <end position="21"/>
    </location>
</feature>
<gene>
    <name evidence="3" type="ORF">ACFOKA_03725</name>
</gene>
<reference evidence="4" key="1">
    <citation type="journal article" date="2019" name="Int. J. Syst. Evol. Microbiol.">
        <title>The Global Catalogue of Microorganisms (GCM) 10K type strain sequencing project: providing services to taxonomists for standard genome sequencing and annotation.</title>
        <authorList>
            <consortium name="The Broad Institute Genomics Platform"/>
            <consortium name="The Broad Institute Genome Sequencing Center for Infectious Disease"/>
            <person name="Wu L."/>
            <person name="Ma J."/>
        </authorList>
    </citation>
    <scope>NUCLEOTIDE SEQUENCE [LARGE SCALE GENOMIC DNA]</scope>
    <source>
        <strain evidence="4">KCTC 62164</strain>
    </source>
</reference>
<name>A0ABV7D2G8_9PROT</name>
<organism evidence="3 4">
    <name type="scientific">Kordiimonas pumila</name>
    <dbReference type="NCBI Taxonomy" id="2161677"/>
    <lineage>
        <taxon>Bacteria</taxon>
        <taxon>Pseudomonadati</taxon>
        <taxon>Pseudomonadota</taxon>
        <taxon>Alphaproteobacteria</taxon>
        <taxon>Kordiimonadales</taxon>
        <taxon>Kordiimonadaceae</taxon>
        <taxon>Kordiimonas</taxon>
    </lineage>
</organism>
<keyword evidence="1" id="KW-0732">Signal</keyword>
<evidence type="ECO:0000259" key="2">
    <source>
        <dbReference type="Pfam" id="PF14347"/>
    </source>
</evidence>
<feature type="chain" id="PRO_5045101437" evidence="1">
    <location>
        <begin position="22"/>
        <end position="140"/>
    </location>
</feature>
<protein>
    <submittedName>
        <fullName evidence="3">DUF4399 domain-containing protein</fullName>
    </submittedName>
</protein>
<dbReference type="Proteomes" id="UP001595444">
    <property type="component" value="Unassembled WGS sequence"/>
</dbReference>
<evidence type="ECO:0000256" key="1">
    <source>
        <dbReference type="SAM" id="SignalP"/>
    </source>
</evidence>
<sequence>MKKLIMISLAFIGFLAAPVIANDQTPSADGAGVYFISPKDGDVIKGPVTIRFGLKGMGVAPAGIEKSATGHHHLIIDAELPPLDENIPMDEHHKHFGGGQTEVTMELSPGTHTLQLLLGDMNHIPHDPAVYSEKITVTIK</sequence>
<dbReference type="InterPro" id="IPR025512">
    <property type="entry name" value="DUF4399"/>
</dbReference>